<evidence type="ECO:0000256" key="6">
    <source>
        <dbReference type="PIRNR" id="PIRNR018968"/>
    </source>
</evidence>
<feature type="transmembrane region" description="Helical" evidence="6">
    <location>
        <begin position="20"/>
        <end position="39"/>
    </location>
</feature>
<feature type="transmembrane region" description="Helical" evidence="6">
    <location>
        <begin position="610"/>
        <end position="628"/>
    </location>
</feature>
<keyword evidence="6" id="KW-0813">Transport</keyword>
<feature type="transmembrane region" description="Helical" evidence="6">
    <location>
        <begin position="572"/>
        <end position="598"/>
    </location>
</feature>
<keyword evidence="3 6" id="KW-0812">Transmembrane</keyword>
<dbReference type="InterPro" id="IPR003838">
    <property type="entry name" value="ABC3_permease_C"/>
</dbReference>
<evidence type="ECO:0000313" key="8">
    <source>
        <dbReference type="EMBL" id="TVX91936.1"/>
    </source>
</evidence>
<dbReference type="PIRSF" id="PIRSF018968">
    <property type="entry name" value="ABC_permease_BceB"/>
    <property type="match status" value="1"/>
</dbReference>
<sequence>MNFRQFAFNNVFRNKRTYAAYFLSSSFSVMIFFIYSVIASHPAMKEGITQRLAVQAMSIAQWIVYVFSFFFILYSVGAFLKTRQHEFGVLMIHGMSPRQLNRLVFLENLIIGFGAIVTGIGSGLLLAKAGFVIGGSAMGVQLPYHISISALVMTASSFVVLFFVISFLTQFMVRKSKVQQLLQGTNKPRSEPKASLILSLLAAVLLVASYVLSYTATMVTIGFLMLPVVLMTIIGSYFLFTQLSVFIIHLLKRNDRLFLRKTNMLTISDLAYRMKDNARMFFMVCIVSTVAFCAVGTLASFGVMEDEIVQSHVYDLNYVSKKGNQMEQTHLTEIESLLKMKGIEYNKIDYEFLTVKAKEGRLPWTVFAQSTYNKVAADLQRPIVSVTGEQALLIPYMKDTIHFKFPFESETVYLAVSSIKLTTTDKVEGPITNQGLLGEALIVTDEMYKQLSNHAKPETIYGYKTVDWEQTVGVGAGIEQDYDQAVSTMGSGNREISFEFSSLAASVAVQRQMFSIMMFSALLVGAVFFIASGSFLYFRLYTDLEQDKERYKAIGKIGLTDRELSKIATTQLLLLFFIPIIVAVVHSAFAFTALQSIINLSIVGQTVKVLAGFTIAQIVYFFVIRWRYMIHLREAVR</sequence>
<comment type="subcellular location">
    <subcellularLocation>
        <location evidence="1 6">Cell membrane</location>
        <topology evidence="1 6">Multi-pass membrane protein</topology>
    </subcellularLocation>
</comment>
<dbReference type="PANTHER" id="PTHR46795">
    <property type="entry name" value="ABC TRANSPORTER PERMEASE-RELATED-RELATED"/>
    <property type="match status" value="1"/>
</dbReference>
<keyword evidence="4 6" id="KW-1133">Transmembrane helix</keyword>
<keyword evidence="9" id="KW-1185">Reference proteome</keyword>
<dbReference type="InterPro" id="IPR052536">
    <property type="entry name" value="ABC-4_Integral_Memb_Prot"/>
</dbReference>
<reference evidence="8 9" key="1">
    <citation type="submission" date="2019-07" db="EMBL/GenBank/DDBJ databases">
        <authorList>
            <person name="Kim J."/>
        </authorList>
    </citation>
    <scope>NUCLEOTIDE SEQUENCE [LARGE SCALE GENOMIC DNA]</scope>
    <source>
        <strain evidence="8 9">N4</strain>
    </source>
</reference>
<keyword evidence="2 6" id="KW-1003">Cell membrane</keyword>
<dbReference type="AlphaFoldDB" id="A0A559IWH3"/>
<keyword evidence="5 6" id="KW-0472">Membrane</keyword>
<evidence type="ECO:0000256" key="3">
    <source>
        <dbReference type="ARBA" id="ARBA00022692"/>
    </source>
</evidence>
<name>A0A559IWH3_9BACL</name>
<comment type="similarity">
    <text evidence="6">Belongs to the ABC-4 integral membrane protein family.</text>
</comment>
<evidence type="ECO:0000313" key="9">
    <source>
        <dbReference type="Proteomes" id="UP000318102"/>
    </source>
</evidence>
<protein>
    <submittedName>
        <fullName evidence="8">ABC transporter permease</fullName>
    </submittedName>
</protein>
<dbReference type="InterPro" id="IPR027022">
    <property type="entry name" value="ABC_permease_BceB-typ"/>
</dbReference>
<feature type="transmembrane region" description="Helical" evidence="6">
    <location>
        <begin position="194"/>
        <end position="212"/>
    </location>
</feature>
<dbReference type="EMBL" id="VNJK01000001">
    <property type="protein sequence ID" value="TVX91936.1"/>
    <property type="molecule type" value="Genomic_DNA"/>
</dbReference>
<evidence type="ECO:0000256" key="2">
    <source>
        <dbReference type="ARBA" id="ARBA00022475"/>
    </source>
</evidence>
<feature type="transmembrane region" description="Helical" evidence="6">
    <location>
        <begin position="513"/>
        <end position="538"/>
    </location>
</feature>
<feature type="domain" description="ABC3 transporter permease C-terminal" evidence="7">
    <location>
        <begin position="62"/>
        <end position="176"/>
    </location>
</feature>
<dbReference type="OrthoDB" id="1937696at2"/>
<dbReference type="PANTHER" id="PTHR46795:SF2">
    <property type="entry name" value="ABC TRANSPORTER, PERMEASE PROTEIN"/>
    <property type="match status" value="1"/>
</dbReference>
<dbReference type="Pfam" id="PF02687">
    <property type="entry name" value="FtsX"/>
    <property type="match status" value="1"/>
</dbReference>
<dbReference type="GO" id="GO:0055085">
    <property type="term" value="P:transmembrane transport"/>
    <property type="evidence" value="ECO:0007669"/>
    <property type="project" value="UniProtKB-UniRule"/>
</dbReference>
<accession>A0A559IWH3</accession>
<feature type="transmembrane region" description="Helical" evidence="6">
    <location>
        <begin position="59"/>
        <end position="82"/>
    </location>
</feature>
<comment type="caution">
    <text evidence="8">The sequence shown here is derived from an EMBL/GenBank/DDBJ whole genome shotgun (WGS) entry which is preliminary data.</text>
</comment>
<gene>
    <name evidence="8" type="ORF">FPZ44_02000</name>
</gene>
<dbReference type="GO" id="GO:0005886">
    <property type="term" value="C:plasma membrane"/>
    <property type="evidence" value="ECO:0007669"/>
    <property type="project" value="UniProtKB-SubCell"/>
</dbReference>
<feature type="transmembrane region" description="Helical" evidence="6">
    <location>
        <begin position="103"/>
        <end position="126"/>
    </location>
</feature>
<evidence type="ECO:0000259" key="7">
    <source>
        <dbReference type="Pfam" id="PF02687"/>
    </source>
</evidence>
<evidence type="ECO:0000256" key="4">
    <source>
        <dbReference type="ARBA" id="ARBA00022989"/>
    </source>
</evidence>
<feature type="transmembrane region" description="Helical" evidence="6">
    <location>
        <begin position="280"/>
        <end position="304"/>
    </location>
</feature>
<evidence type="ECO:0000256" key="1">
    <source>
        <dbReference type="ARBA" id="ARBA00004651"/>
    </source>
</evidence>
<organism evidence="8 9">
    <name type="scientific">Paenibacillus agilis</name>
    <dbReference type="NCBI Taxonomy" id="3020863"/>
    <lineage>
        <taxon>Bacteria</taxon>
        <taxon>Bacillati</taxon>
        <taxon>Bacillota</taxon>
        <taxon>Bacilli</taxon>
        <taxon>Bacillales</taxon>
        <taxon>Paenibacillaceae</taxon>
        <taxon>Paenibacillus</taxon>
    </lineage>
</organism>
<dbReference type="RefSeq" id="WP_144986912.1">
    <property type="nucleotide sequence ID" value="NZ_VNJK01000001.1"/>
</dbReference>
<dbReference type="Proteomes" id="UP000318102">
    <property type="component" value="Unassembled WGS sequence"/>
</dbReference>
<proteinExistence type="inferred from homology"/>
<evidence type="ECO:0000256" key="5">
    <source>
        <dbReference type="ARBA" id="ARBA00023136"/>
    </source>
</evidence>
<feature type="transmembrane region" description="Helical" evidence="6">
    <location>
        <begin position="146"/>
        <end position="173"/>
    </location>
</feature>
<feature type="transmembrane region" description="Helical" evidence="6">
    <location>
        <begin position="224"/>
        <end position="251"/>
    </location>
</feature>